<organism evidence="9 10">
    <name type="scientific">Nesterenkonia sphaerica</name>
    <dbReference type="NCBI Taxonomy" id="1804988"/>
    <lineage>
        <taxon>Bacteria</taxon>
        <taxon>Bacillati</taxon>
        <taxon>Actinomycetota</taxon>
        <taxon>Actinomycetes</taxon>
        <taxon>Micrococcales</taxon>
        <taxon>Micrococcaceae</taxon>
        <taxon>Nesterenkonia</taxon>
    </lineage>
</organism>
<evidence type="ECO:0000256" key="5">
    <source>
        <dbReference type="ARBA" id="ARBA00022989"/>
    </source>
</evidence>
<feature type="transmembrane region" description="Helical" evidence="7">
    <location>
        <begin position="49"/>
        <end position="71"/>
    </location>
</feature>
<feature type="transmembrane region" description="Helical" evidence="7">
    <location>
        <begin position="135"/>
        <end position="157"/>
    </location>
</feature>
<dbReference type="RefSeq" id="WP_138170122.1">
    <property type="nucleotide sequence ID" value="NZ_VAWA01000007.1"/>
</dbReference>
<dbReference type="EMBL" id="VAWA01000007">
    <property type="protein sequence ID" value="TLP75757.1"/>
    <property type="molecule type" value="Genomic_DNA"/>
</dbReference>
<dbReference type="Pfam" id="PF09335">
    <property type="entry name" value="VTT_dom"/>
    <property type="match status" value="1"/>
</dbReference>
<evidence type="ECO:0000256" key="1">
    <source>
        <dbReference type="ARBA" id="ARBA00004651"/>
    </source>
</evidence>
<accession>A0A5R9AD10</accession>
<evidence type="ECO:0000256" key="2">
    <source>
        <dbReference type="ARBA" id="ARBA00010792"/>
    </source>
</evidence>
<proteinExistence type="inferred from homology"/>
<gene>
    <name evidence="9" type="ORF">FEF27_06925</name>
</gene>
<evidence type="ECO:0000256" key="6">
    <source>
        <dbReference type="ARBA" id="ARBA00023136"/>
    </source>
</evidence>
<reference evidence="9 10" key="1">
    <citation type="submission" date="2019-05" db="EMBL/GenBank/DDBJ databases">
        <title>Nesterenkonia sp. GY239, isolated from the Southern Atlantic Ocean.</title>
        <authorList>
            <person name="Zhang G."/>
        </authorList>
    </citation>
    <scope>NUCLEOTIDE SEQUENCE [LARGE SCALE GENOMIC DNA]</scope>
    <source>
        <strain evidence="9 10">GY239</strain>
    </source>
</reference>
<protein>
    <recommendedName>
        <fullName evidence="8">VTT domain-containing protein</fullName>
    </recommendedName>
</protein>
<keyword evidence="5 7" id="KW-1133">Transmembrane helix</keyword>
<evidence type="ECO:0000256" key="3">
    <source>
        <dbReference type="ARBA" id="ARBA00022475"/>
    </source>
</evidence>
<evidence type="ECO:0000256" key="4">
    <source>
        <dbReference type="ARBA" id="ARBA00022692"/>
    </source>
</evidence>
<dbReference type="OrthoDB" id="9813426at2"/>
<name>A0A5R9AD10_9MICC</name>
<dbReference type="GO" id="GO:0005886">
    <property type="term" value="C:plasma membrane"/>
    <property type="evidence" value="ECO:0007669"/>
    <property type="project" value="UniProtKB-SubCell"/>
</dbReference>
<comment type="subcellular location">
    <subcellularLocation>
        <location evidence="1">Cell membrane</location>
        <topology evidence="1">Multi-pass membrane protein</topology>
    </subcellularLocation>
</comment>
<dbReference type="PANTHER" id="PTHR42709:SF6">
    <property type="entry name" value="UNDECAPRENYL PHOSPHATE TRANSPORTER A"/>
    <property type="match status" value="1"/>
</dbReference>
<dbReference type="InterPro" id="IPR032816">
    <property type="entry name" value="VTT_dom"/>
</dbReference>
<sequence length="208" mass="22669">MVELIDTWGAWFLPLQALLVALTALFPPFPSEVLVIASGTMASAGLLSLTWVMIATTLGCLAGDLLLYALFRYQLIRLLYRWRWGRRLHRAMLRASIRGGDATTWAGLLLIRWIPGGRSASMATAGIMRLSWRHVLALAVFGAVIWSGWLIGLGYITGTTTGLPPWASTLTAIGIGTLVGVTIAWFSTRRRRARSQASVEVSTVSPNS</sequence>
<evidence type="ECO:0000259" key="8">
    <source>
        <dbReference type="Pfam" id="PF09335"/>
    </source>
</evidence>
<feature type="domain" description="VTT" evidence="8">
    <location>
        <begin position="29"/>
        <end position="155"/>
    </location>
</feature>
<dbReference type="Proteomes" id="UP000306544">
    <property type="component" value="Unassembled WGS sequence"/>
</dbReference>
<keyword evidence="4 7" id="KW-0812">Transmembrane</keyword>
<keyword evidence="10" id="KW-1185">Reference proteome</keyword>
<dbReference type="AlphaFoldDB" id="A0A5R9AD10"/>
<feature type="transmembrane region" description="Helical" evidence="7">
    <location>
        <begin position="12"/>
        <end position="29"/>
    </location>
</feature>
<keyword evidence="3" id="KW-1003">Cell membrane</keyword>
<feature type="transmembrane region" description="Helical" evidence="7">
    <location>
        <begin position="163"/>
        <end position="186"/>
    </location>
</feature>
<comment type="similarity">
    <text evidence="2">Belongs to the DedA family.</text>
</comment>
<dbReference type="InterPro" id="IPR051311">
    <property type="entry name" value="DedA_domain"/>
</dbReference>
<dbReference type="PANTHER" id="PTHR42709">
    <property type="entry name" value="ALKALINE PHOSPHATASE LIKE PROTEIN"/>
    <property type="match status" value="1"/>
</dbReference>
<evidence type="ECO:0000256" key="7">
    <source>
        <dbReference type="SAM" id="Phobius"/>
    </source>
</evidence>
<evidence type="ECO:0000313" key="10">
    <source>
        <dbReference type="Proteomes" id="UP000306544"/>
    </source>
</evidence>
<comment type="caution">
    <text evidence="9">The sequence shown here is derived from an EMBL/GenBank/DDBJ whole genome shotgun (WGS) entry which is preliminary data.</text>
</comment>
<evidence type="ECO:0000313" key="9">
    <source>
        <dbReference type="EMBL" id="TLP75757.1"/>
    </source>
</evidence>
<keyword evidence="6 7" id="KW-0472">Membrane</keyword>